<evidence type="ECO:0000256" key="12">
    <source>
        <dbReference type="SAM" id="Phobius"/>
    </source>
</evidence>
<comment type="caution">
    <text evidence="13">The sequence shown here is derived from an EMBL/GenBank/DDBJ whole genome shotgun (WGS) entry which is preliminary data.</text>
</comment>
<dbReference type="CDD" id="cd06579">
    <property type="entry name" value="TM_PBP1_transp_AraH_like"/>
    <property type="match status" value="1"/>
</dbReference>
<feature type="transmembrane region" description="Helical" evidence="12">
    <location>
        <begin position="235"/>
        <end position="254"/>
    </location>
</feature>
<name>A0A918M8F5_9ACTN</name>
<evidence type="ECO:0000256" key="9">
    <source>
        <dbReference type="ARBA" id="ARBA00035611"/>
    </source>
</evidence>
<feature type="transmembrane region" description="Helical" evidence="12">
    <location>
        <begin position="197"/>
        <end position="214"/>
    </location>
</feature>
<dbReference type="InterPro" id="IPR001851">
    <property type="entry name" value="ABC_transp_permease"/>
</dbReference>
<keyword evidence="6 12" id="KW-0812">Transmembrane</keyword>
<evidence type="ECO:0000313" key="14">
    <source>
        <dbReference type="Proteomes" id="UP000618795"/>
    </source>
</evidence>
<feature type="transmembrane region" description="Helical" evidence="12">
    <location>
        <begin position="77"/>
        <end position="110"/>
    </location>
</feature>
<dbReference type="GO" id="GO:0005886">
    <property type="term" value="C:plasma membrane"/>
    <property type="evidence" value="ECO:0007669"/>
    <property type="project" value="UniProtKB-SubCell"/>
</dbReference>
<feature type="transmembrane region" description="Helical" evidence="12">
    <location>
        <begin position="122"/>
        <end position="147"/>
    </location>
</feature>
<dbReference type="GO" id="GO:0022857">
    <property type="term" value="F:transmembrane transporter activity"/>
    <property type="evidence" value="ECO:0007669"/>
    <property type="project" value="InterPro"/>
</dbReference>
<comment type="function">
    <text evidence="9">Part of the binding-protein-dependent transport system for D-xylose. Probably responsible for the translocation of the substrate across the membrane.</text>
</comment>
<reference evidence="13" key="2">
    <citation type="submission" date="2020-09" db="EMBL/GenBank/DDBJ databases">
        <authorList>
            <person name="Sun Q."/>
            <person name="Ohkuma M."/>
        </authorList>
    </citation>
    <scope>NUCLEOTIDE SEQUENCE</scope>
    <source>
        <strain evidence="13">JCM 4369</strain>
    </source>
</reference>
<evidence type="ECO:0000313" key="13">
    <source>
        <dbReference type="EMBL" id="GGU76813.1"/>
    </source>
</evidence>
<dbReference type="Proteomes" id="UP000618795">
    <property type="component" value="Unassembled WGS sequence"/>
</dbReference>
<dbReference type="EMBL" id="BMTD01000001">
    <property type="protein sequence ID" value="GGU76813.1"/>
    <property type="molecule type" value="Genomic_DNA"/>
</dbReference>
<keyword evidence="14" id="KW-1185">Reference proteome</keyword>
<feature type="transmembrane region" description="Helical" evidence="12">
    <location>
        <begin position="307"/>
        <end position="330"/>
    </location>
</feature>
<proteinExistence type="predicted"/>
<gene>
    <name evidence="13" type="ORF">GCM10010260_06380</name>
</gene>
<feature type="transmembrane region" description="Helical" evidence="12">
    <location>
        <begin position="350"/>
        <end position="376"/>
    </location>
</feature>
<keyword evidence="8 12" id="KW-0472">Membrane</keyword>
<organism evidence="13 14">
    <name type="scientific">Streptomyces filipinensis</name>
    <dbReference type="NCBI Taxonomy" id="66887"/>
    <lineage>
        <taxon>Bacteria</taxon>
        <taxon>Bacillati</taxon>
        <taxon>Actinomycetota</taxon>
        <taxon>Actinomycetes</taxon>
        <taxon>Kitasatosporales</taxon>
        <taxon>Streptomycetaceae</taxon>
        <taxon>Streptomyces</taxon>
    </lineage>
</organism>
<keyword evidence="4" id="KW-0997">Cell inner membrane</keyword>
<reference evidence="13" key="1">
    <citation type="journal article" date="2014" name="Int. J. Syst. Evol. Microbiol.">
        <title>Complete genome sequence of Corynebacterium casei LMG S-19264T (=DSM 44701T), isolated from a smear-ripened cheese.</title>
        <authorList>
            <consortium name="US DOE Joint Genome Institute (JGI-PGF)"/>
            <person name="Walter F."/>
            <person name="Albersmeier A."/>
            <person name="Kalinowski J."/>
            <person name="Ruckert C."/>
        </authorList>
    </citation>
    <scope>NUCLEOTIDE SEQUENCE</scope>
    <source>
        <strain evidence="13">JCM 4369</strain>
    </source>
</reference>
<feature type="transmembrane region" description="Helical" evidence="12">
    <location>
        <begin position="41"/>
        <end position="57"/>
    </location>
</feature>
<evidence type="ECO:0000256" key="5">
    <source>
        <dbReference type="ARBA" id="ARBA00022597"/>
    </source>
</evidence>
<dbReference type="AlphaFoldDB" id="A0A918M8F5"/>
<comment type="subcellular location">
    <subcellularLocation>
        <location evidence="1">Cell membrane</location>
        <topology evidence="1">Multi-pass membrane protein</topology>
    </subcellularLocation>
</comment>
<dbReference type="Pfam" id="PF02653">
    <property type="entry name" value="BPD_transp_2"/>
    <property type="match status" value="1"/>
</dbReference>
<evidence type="ECO:0000256" key="3">
    <source>
        <dbReference type="ARBA" id="ARBA00022475"/>
    </source>
</evidence>
<evidence type="ECO:0000256" key="1">
    <source>
        <dbReference type="ARBA" id="ARBA00004651"/>
    </source>
</evidence>
<evidence type="ECO:0000256" key="10">
    <source>
        <dbReference type="ARBA" id="ARBA00035686"/>
    </source>
</evidence>
<feature type="region of interest" description="Disordered" evidence="11">
    <location>
        <begin position="1"/>
        <end position="20"/>
    </location>
</feature>
<keyword evidence="5" id="KW-0762">Sugar transport</keyword>
<feature type="transmembrane region" description="Helical" evidence="12">
    <location>
        <begin position="260"/>
        <end position="277"/>
    </location>
</feature>
<evidence type="ECO:0000256" key="4">
    <source>
        <dbReference type="ARBA" id="ARBA00022519"/>
    </source>
</evidence>
<evidence type="ECO:0000256" key="7">
    <source>
        <dbReference type="ARBA" id="ARBA00022989"/>
    </source>
</evidence>
<accession>A0A918M8F5</accession>
<dbReference type="PANTHER" id="PTHR32196:SF32">
    <property type="entry name" value="XYLOSE TRANSPORT SYSTEM PERMEASE PROTEIN XYLH"/>
    <property type="match status" value="1"/>
</dbReference>
<protein>
    <recommendedName>
        <fullName evidence="10">Xylose transport system permease protein XylH</fullName>
    </recommendedName>
</protein>
<keyword evidence="2" id="KW-0813">Transport</keyword>
<keyword evidence="7 12" id="KW-1133">Transmembrane helix</keyword>
<evidence type="ECO:0000256" key="8">
    <source>
        <dbReference type="ARBA" id="ARBA00023136"/>
    </source>
</evidence>
<evidence type="ECO:0000256" key="11">
    <source>
        <dbReference type="SAM" id="MobiDB-lite"/>
    </source>
</evidence>
<sequence length="414" mass="43124">MSTDVTAKSPAPAPPGGKGPAAPGGILQLVLDGLRRNMRQYGMLIALGLIVALFAVWTDGDLLLPRNVSNLVLQNSYILVLAIGMMLVIIAGHIDLSVGSITAFVGAFAAVLTVQHGISWPVALVLCLLVGAAAGAAQGFLIAYLGIPSFIVTLAGMLVFRGLTELFLKGQTLGPFPNGLQKIGNGFLPEVGPNTNYHNLTLLLGLVLIAAVVRQEFRDRRRQQEFSLDVVPTRLFLLKLTALVAAIVVLTLLLASYKGAPIVLIILGVLVVGYGYVMRNAVFGRHIYAIGGNLPAAKLSGVKDKKVTFYVFLNMGVLAALAGLVVAARLNAASPKAGVNFELEAIASSFIGGASMSGGVGTVLGAIIGGLVLGVLNNGMNLLSVGTDWQQVIKGLALLVAVGFDVWNKRKSGS</sequence>
<evidence type="ECO:0000256" key="6">
    <source>
        <dbReference type="ARBA" id="ARBA00022692"/>
    </source>
</evidence>
<evidence type="ECO:0000256" key="2">
    <source>
        <dbReference type="ARBA" id="ARBA00022448"/>
    </source>
</evidence>
<dbReference type="PANTHER" id="PTHR32196">
    <property type="entry name" value="ABC TRANSPORTER PERMEASE PROTEIN YPHD-RELATED-RELATED"/>
    <property type="match status" value="1"/>
</dbReference>
<dbReference type="NCBIfam" id="NF040906">
    <property type="entry name" value="GguB"/>
    <property type="match status" value="1"/>
</dbReference>
<keyword evidence="3" id="KW-1003">Cell membrane</keyword>
<dbReference type="RefSeq" id="WP_191871056.1">
    <property type="nucleotide sequence ID" value="NZ_BMTD01000001.1"/>
</dbReference>